<dbReference type="AlphaFoldDB" id="A0A7X3MLX3"/>
<feature type="transmembrane region" description="Helical" evidence="1">
    <location>
        <begin position="57"/>
        <end position="78"/>
    </location>
</feature>
<organism evidence="2 3">
    <name type="scientific">Sporofaciens musculi</name>
    <dbReference type="NCBI Taxonomy" id="2681861"/>
    <lineage>
        <taxon>Bacteria</taxon>
        <taxon>Bacillati</taxon>
        <taxon>Bacillota</taxon>
        <taxon>Clostridia</taxon>
        <taxon>Lachnospirales</taxon>
        <taxon>Lachnospiraceae</taxon>
        <taxon>Sporofaciens</taxon>
    </lineage>
</organism>
<evidence type="ECO:0000313" key="3">
    <source>
        <dbReference type="Proteomes" id="UP000460412"/>
    </source>
</evidence>
<dbReference type="EMBL" id="WUQX01000001">
    <property type="protein sequence ID" value="MXP78779.1"/>
    <property type="molecule type" value="Genomic_DNA"/>
</dbReference>
<name>A0A7X3MLX3_9FIRM</name>
<dbReference type="Pfam" id="PF12730">
    <property type="entry name" value="ABC2_membrane_4"/>
    <property type="match status" value="1"/>
</dbReference>
<gene>
    <name evidence="2" type="ORF">GN277_26595</name>
</gene>
<feature type="transmembrane region" description="Helical" evidence="1">
    <location>
        <begin position="159"/>
        <end position="180"/>
    </location>
</feature>
<keyword evidence="3" id="KW-1185">Reference proteome</keyword>
<protein>
    <submittedName>
        <fullName evidence="2">ABC transporter permease subunit</fullName>
    </submittedName>
</protein>
<feature type="transmembrane region" description="Helical" evidence="1">
    <location>
        <begin position="187"/>
        <end position="207"/>
    </location>
</feature>
<keyword evidence="1" id="KW-1133">Transmembrane helix</keyword>
<proteinExistence type="predicted"/>
<keyword evidence="1" id="KW-0812">Transmembrane</keyword>
<evidence type="ECO:0000256" key="1">
    <source>
        <dbReference type="SAM" id="Phobius"/>
    </source>
</evidence>
<reference evidence="2 3" key="1">
    <citation type="submission" date="2019-12" db="EMBL/GenBank/DDBJ databases">
        <title>Sporaefaciens musculi gen. nov., sp. nov., a novel bacterium isolated from the caecum of an obese mouse.</title>
        <authorList>
            <person name="Rasmussen T.S."/>
            <person name="Streidl T."/>
            <person name="Hitch T.C.A."/>
            <person name="Wortmann E."/>
            <person name="Deptula P."/>
            <person name="Hansen M."/>
            <person name="Nielsen D.S."/>
            <person name="Clavel T."/>
            <person name="Vogensen F.K."/>
        </authorList>
    </citation>
    <scope>NUCLEOTIDE SEQUENCE [LARGE SCALE GENOMIC DNA]</scope>
    <source>
        <strain evidence="2 3">WCA-9-b2</strain>
    </source>
</reference>
<dbReference type="Proteomes" id="UP000460412">
    <property type="component" value="Unassembled WGS sequence"/>
</dbReference>
<dbReference type="RefSeq" id="WP_159755897.1">
    <property type="nucleotide sequence ID" value="NZ_CATIFW010000001.1"/>
</dbReference>
<keyword evidence="1" id="KW-0472">Membrane</keyword>
<comment type="caution">
    <text evidence="2">The sequence shown here is derived from an EMBL/GenBank/DDBJ whole genome shotgun (WGS) entry which is preliminary data.</text>
</comment>
<evidence type="ECO:0000313" key="2">
    <source>
        <dbReference type="EMBL" id="MXP78779.1"/>
    </source>
</evidence>
<feature type="transmembrane region" description="Helical" evidence="1">
    <location>
        <begin position="227"/>
        <end position="249"/>
    </location>
</feature>
<feature type="transmembrane region" description="Helical" evidence="1">
    <location>
        <begin position="104"/>
        <end position="129"/>
    </location>
</feature>
<sequence>MNAILEYKKIRRTGVASGCLLGGCLAAFVPILELAVRSEQYADIPKPPLQIILQADWQMMAMLNTLLVIVISCMMYHIEYTDNAIQRITTLPVREEEVFVRKTILLSGMCIVLLVIEMLSLIFCTLHWFGGENGAYVMFYGDSFWGAYMKFIRDLLQNFGYSFCMLLPVAIVALMTASAWKNMWIPLGINVVCVFMATMIPVKYFALSIFPFALPFQILEGAKSGKAISYLIAAAAEVLLIGAAEMVFLKVRRSLA</sequence>
<accession>A0A7X3MLX3</accession>